<name>A0A8H8CPI4_PSICU</name>
<proteinExistence type="predicted"/>
<dbReference type="AlphaFoldDB" id="A0A8H8CPI4"/>
<feature type="compositionally biased region" description="Low complexity" evidence="1">
    <location>
        <begin position="198"/>
        <end position="224"/>
    </location>
</feature>
<organism evidence="2">
    <name type="scientific">Psilocybe cubensis</name>
    <name type="common">Psychedelic mushroom</name>
    <name type="synonym">Stropharia cubensis</name>
    <dbReference type="NCBI Taxonomy" id="181762"/>
    <lineage>
        <taxon>Eukaryota</taxon>
        <taxon>Fungi</taxon>
        <taxon>Dikarya</taxon>
        <taxon>Basidiomycota</taxon>
        <taxon>Agaricomycotina</taxon>
        <taxon>Agaricomycetes</taxon>
        <taxon>Agaricomycetidae</taxon>
        <taxon>Agaricales</taxon>
        <taxon>Agaricineae</taxon>
        <taxon>Strophariaceae</taxon>
        <taxon>Psilocybe</taxon>
    </lineage>
</organism>
<feature type="compositionally biased region" description="Low complexity" evidence="1">
    <location>
        <begin position="32"/>
        <end position="57"/>
    </location>
</feature>
<sequence>MVNVAARLPFNLHNKKSKHSSFSRSGTHLERSTSTSTPSTSSPSRSASTSTGTSRSTRNVHRPSLNFTPYSTGNAHGNVGAPLTPATPVFPASVHGGMPSRSSSRGSRDTSLHDHDFDDPDRPILNVRLVRGVPFAPSHSSSSAAAARGRGRGRGDALHMDGSRLRGRPKRKDMEGSPDLRQDHEAGQALAPAHEPSRSSSRSSGASTSSSSPSPSLASPSPARKFTTAPESDTEPAERPTLYISPVSMSGVGFKLQDAGPLIVSWGD</sequence>
<comment type="caution">
    <text evidence="2">The sequence shown here is derived from an EMBL/GenBank/DDBJ whole genome shotgun (WGS) entry which is preliminary data.</text>
</comment>
<feature type="compositionally biased region" description="Polar residues" evidence="1">
    <location>
        <begin position="65"/>
        <end position="75"/>
    </location>
</feature>
<evidence type="ECO:0000313" key="2">
    <source>
        <dbReference type="EMBL" id="KAG5172129.1"/>
    </source>
</evidence>
<gene>
    <name evidence="2" type="ORF">JR316_001624</name>
</gene>
<reference evidence="2" key="1">
    <citation type="submission" date="2021-02" db="EMBL/GenBank/DDBJ databases">
        <title>Psilocybe cubensis genome.</title>
        <authorList>
            <person name="Mckernan K.J."/>
            <person name="Crawford S."/>
            <person name="Trippe A."/>
            <person name="Kane L.T."/>
            <person name="Mclaughlin S."/>
        </authorList>
    </citation>
    <scope>NUCLEOTIDE SEQUENCE [LARGE SCALE GENOMIC DNA]</scope>
    <source>
        <strain evidence="2">MGC-MH-2018</strain>
    </source>
</reference>
<feature type="compositionally biased region" description="Basic and acidic residues" evidence="1">
    <location>
        <begin position="172"/>
        <end position="186"/>
    </location>
</feature>
<evidence type="ECO:0000256" key="1">
    <source>
        <dbReference type="SAM" id="MobiDB-lite"/>
    </source>
</evidence>
<feature type="compositionally biased region" description="Basic and acidic residues" evidence="1">
    <location>
        <begin position="153"/>
        <end position="164"/>
    </location>
</feature>
<protein>
    <submittedName>
        <fullName evidence="2">Uncharacterized protein</fullName>
    </submittedName>
</protein>
<accession>A0A8H8CPI4</accession>
<feature type="region of interest" description="Disordered" evidence="1">
    <location>
        <begin position="1"/>
        <end position="244"/>
    </location>
</feature>
<feature type="compositionally biased region" description="Basic and acidic residues" evidence="1">
    <location>
        <begin position="106"/>
        <end position="122"/>
    </location>
</feature>
<dbReference type="EMBL" id="JAFIQS010000002">
    <property type="protein sequence ID" value="KAG5172129.1"/>
    <property type="molecule type" value="Genomic_DNA"/>
</dbReference>